<dbReference type="InterPro" id="IPR040693">
    <property type="entry name" value="UGGT_TRXL_1"/>
</dbReference>
<evidence type="ECO:0000256" key="11">
    <source>
        <dbReference type="ARBA" id="ARBA00048456"/>
    </source>
</evidence>
<proteinExistence type="inferred from homology"/>
<dbReference type="UniPathway" id="UPA00378"/>
<comment type="function">
    <text evidence="10">Recognizes glycoproteins with minor folding defects. Reglucosylates single N-glycans near the misfolded part of the protein, thus providing quality control for protein folding in the endoplasmic reticulum. Reglucosylated proteins are recognized by calreticulin for recycling to the endoplasmic reticulum and refolding or degradation.</text>
</comment>
<dbReference type="PANTHER" id="PTHR11226:SF0">
    <property type="entry name" value="UDP-GLUCOSE:GLYCOPROTEIN GLUCOSYLTRANSFERASE"/>
    <property type="match status" value="1"/>
</dbReference>
<evidence type="ECO:0000256" key="7">
    <source>
        <dbReference type="ARBA" id="ARBA00022729"/>
    </source>
</evidence>
<comment type="similarity">
    <text evidence="4">Belongs to the glycosyltransferase 8 family.</text>
</comment>
<reference evidence="18 19" key="1">
    <citation type="submission" date="2020-08" db="EMBL/GenBank/DDBJ databases">
        <authorList>
            <person name="Koutsovoulos G."/>
            <person name="Danchin GJ E."/>
        </authorList>
    </citation>
    <scope>NUCLEOTIDE SEQUENCE [LARGE SCALE GENOMIC DNA]</scope>
</reference>
<evidence type="ECO:0000256" key="1">
    <source>
        <dbReference type="ARBA" id="ARBA00001913"/>
    </source>
</evidence>
<evidence type="ECO:0000256" key="12">
    <source>
        <dbReference type="SAM" id="MobiDB-lite"/>
    </source>
</evidence>
<dbReference type="InterPro" id="IPR029044">
    <property type="entry name" value="Nucleotide-diphossugar_trans"/>
</dbReference>
<sequence length="1561" mass="179776">MYKFDFFKNILNLNSKLFIQLFILFCCTNLVKSYKIVRSSLDANWTQTSFLAETSEFVANTISNGNLFWNFVEERFDEKYLNLELNNDEKEFNLALKIAENLLPDGQSGISLLRLSLSLRLYSARIQLHRQIANGLLPKLKEKECSDDSPFYEIHGIVSCKYSEIDKLLEKANERESSPIYSVDHLYPINLPEANTSLIVLYANIARPKLFLQFHREFVKMSSKGLIKYVFRHFDKKVTSTPLVSLSGYGVELAVKSTEYKALDDLALVNNEKENNGEQSDLNDLEILTPLEKDELEDIGFQAAQHIMNNSPENVISSLIDLSQNFPYKSRSLTKIKVSQSFREEILFNQHHWNKELELSEGESALWINGINIGHDLDSIDLFHLFETLRQEHLLANYFKQIGYKREYLNILQTIDLSEDKSNTWALDFRDGDPHWINNLDKDQQYSDWGNSVRLLLQPYFPGMIRPIARNLFSLVCILNPSLPSSRDILKTTFSLYMHQVPLRIGFIFVIDDTPSLDGKSNVEVAIYNIFEFIKEKKGILKAVHFILKIHEELSSPIEVSEVHKFFKAHFQDSDIDKIFGINSDYSKNLSTGINFYRRSGLKKLPTVLVNGIPLDNSALESSDRIEDGILFSIMRQTSSLQRAVMDGSLTDKENILNWVMSRPDVLPRLNPRLIGNNDEDNNERKTLQSFISISNDDVSCEDNTLFEKMSSQNRFNCLIKERFYLVRSDEMLDESIHWFTVWLVADLNSVKGQQLLRDALKALKKSNYMRLTLVYNGPEIKKNSWTIAHICEAILTRLSSAPAKRALNKLLGLEEIEKISKEIFNEKSVENLLKEIGGHGINIDPILAELKNGNVEKRLALQSAFALNDLNLIEGQIAVIINSNVYGPFDNDETFGFDDFALAERLAERKGIKKVAEMVKGWKKNDKKVKNPTDTLLQIISFVENFAIQKRRHSIDVGMEFESVLNLLAKDDDRPIFQIVAIVNPISRVTQKLMPILQILLKVLNVDLTLALNPKSKITELPLKRYYRYVLLDTPVFNQDGQLLPNVALFEGLPHKQLLTLNLDVPEAWMVQPIWSDHDLDNIRLALVQKEVIARFQLRHILLEGHCFDEQNGSPPRGLQFVLGTRANIAMFDTIVMANLGYFQLKAGPGAWILRLREGRSKEIYEIKGSVGAEKTKLENNANGELEELHVLVESFTGKTIRMRVAKRKGMEKRNLLSEESDKGNNAGEQSERDEEDDDEGSIWSNFAPKKVVENLSNKLLGGEKYDVINIFSLASGHLYERFLRIMMLSVLKNTKHRVKFWLLNNYLSPQFRESLPILGKHYGFDYQLIEYKWPRWLHQQTEKQRVMWGYKILFLDVLFPLDVKKIIFVDADQVVRADMMKLMELDLHGAPYGYTPFCDSRTSMDGFRFWKSGYWASHLAGRKYHISALYVVDLLKFRQIAAGDRLRGQYQGLSSDPNSLSNLDQDLPNNMIHQVRIHSLPQEWLWCETWCDDASKTNAKTVDLCNNPQTKEPKLESAMRIIPEWTELDNEIKEVLILNNEDNKEEKNKVIDKEKHSEL</sequence>
<feature type="compositionally biased region" description="Basic and acidic residues" evidence="12">
    <location>
        <begin position="1215"/>
        <end position="1224"/>
    </location>
</feature>
<protein>
    <submittedName>
        <fullName evidence="18">Uncharacterized protein</fullName>
    </submittedName>
</protein>
<dbReference type="Pfam" id="PF18400">
    <property type="entry name" value="Thioredoxin_12"/>
    <property type="match status" value="1"/>
</dbReference>
<feature type="domain" description="Glucosyltransferase 24 catalytic" evidence="17">
    <location>
        <begin position="1270"/>
        <end position="1537"/>
    </location>
</feature>
<dbReference type="GO" id="GO:0036503">
    <property type="term" value="P:ERAD pathway"/>
    <property type="evidence" value="ECO:0007669"/>
    <property type="project" value="TreeGrafter"/>
</dbReference>
<evidence type="ECO:0000259" key="14">
    <source>
        <dbReference type="Pfam" id="PF18401"/>
    </source>
</evidence>
<comment type="pathway">
    <text evidence="3">Protein modification; protein glycosylation.</text>
</comment>
<comment type="caution">
    <text evidence="18">The sequence shown here is derived from an EMBL/GenBank/DDBJ whole genome shotgun (WGS) entry which is preliminary data.</text>
</comment>
<dbReference type="InterPro" id="IPR009448">
    <property type="entry name" value="UDP-g_GGtrans"/>
</dbReference>
<dbReference type="Pfam" id="PF18404">
    <property type="entry name" value="Glyco_transf_24"/>
    <property type="match status" value="1"/>
</dbReference>
<evidence type="ECO:0000256" key="5">
    <source>
        <dbReference type="ARBA" id="ARBA00022676"/>
    </source>
</evidence>
<keyword evidence="9" id="KW-0325">Glycoprotein</keyword>
<evidence type="ECO:0000256" key="8">
    <source>
        <dbReference type="ARBA" id="ARBA00022824"/>
    </source>
</evidence>
<dbReference type="Pfam" id="PF18401">
    <property type="entry name" value="Thioredoxin_13"/>
    <property type="match status" value="1"/>
</dbReference>
<dbReference type="Pfam" id="PF18403">
    <property type="entry name" value="Thioredoxin_15"/>
    <property type="match status" value="1"/>
</dbReference>
<name>A0A6V7WPA4_MELEN</name>
<dbReference type="OrthoDB" id="27683at2759"/>
<keyword evidence="8" id="KW-0256">Endoplasmic reticulum</keyword>
<dbReference type="EMBL" id="CAJEWN010000715">
    <property type="protein sequence ID" value="CAD2188833.1"/>
    <property type="molecule type" value="Genomic_DNA"/>
</dbReference>
<dbReference type="GO" id="GO:0003980">
    <property type="term" value="F:UDP-glucose:glycoprotein glucosyltransferase activity"/>
    <property type="evidence" value="ECO:0007669"/>
    <property type="project" value="InterPro"/>
</dbReference>
<organism evidence="18 19">
    <name type="scientific">Meloidogyne enterolobii</name>
    <name type="common">Root-knot nematode worm</name>
    <name type="synonym">Meloidogyne mayaguensis</name>
    <dbReference type="NCBI Taxonomy" id="390850"/>
    <lineage>
        <taxon>Eukaryota</taxon>
        <taxon>Metazoa</taxon>
        <taxon>Ecdysozoa</taxon>
        <taxon>Nematoda</taxon>
        <taxon>Chromadorea</taxon>
        <taxon>Rhabditida</taxon>
        <taxon>Tylenchina</taxon>
        <taxon>Tylenchomorpha</taxon>
        <taxon>Tylenchoidea</taxon>
        <taxon>Meloidogynidae</taxon>
        <taxon>Meloidogyninae</taxon>
        <taxon>Meloidogyne</taxon>
    </lineage>
</organism>
<comment type="cofactor">
    <cofactor evidence="1">
        <name>Ca(2+)</name>
        <dbReference type="ChEBI" id="CHEBI:29108"/>
    </cofactor>
</comment>
<dbReference type="Pfam" id="PF18402">
    <property type="entry name" value="Thioredoxin_14"/>
    <property type="match status" value="1"/>
</dbReference>
<feature type="region of interest" description="Disordered" evidence="12">
    <location>
        <begin position="1215"/>
        <end position="1244"/>
    </location>
</feature>
<evidence type="ECO:0000256" key="10">
    <source>
        <dbReference type="ARBA" id="ARBA00045874"/>
    </source>
</evidence>
<evidence type="ECO:0000259" key="16">
    <source>
        <dbReference type="Pfam" id="PF18403"/>
    </source>
</evidence>
<dbReference type="InterPro" id="IPR040694">
    <property type="entry name" value="UGGT_TRXL_2"/>
</dbReference>
<dbReference type="InterPro" id="IPR040525">
    <property type="entry name" value="UGGT_TRXL_4"/>
</dbReference>
<dbReference type="Gene3D" id="3.90.550.10">
    <property type="entry name" value="Spore Coat Polysaccharide Biosynthesis Protein SpsA, Chain A"/>
    <property type="match status" value="1"/>
</dbReference>
<keyword evidence="7" id="KW-0732">Signal</keyword>
<dbReference type="CDD" id="cd06432">
    <property type="entry name" value="GT8_HUGT1_C_like"/>
    <property type="match status" value="1"/>
</dbReference>
<dbReference type="PANTHER" id="PTHR11226">
    <property type="entry name" value="UDP-GLUCOSE GLYCOPROTEIN:GLUCOSYLTRANSFERASE"/>
    <property type="match status" value="1"/>
</dbReference>
<evidence type="ECO:0000259" key="13">
    <source>
        <dbReference type="Pfam" id="PF18400"/>
    </source>
</evidence>
<dbReference type="GO" id="GO:0051082">
    <property type="term" value="F:unfolded protein binding"/>
    <property type="evidence" value="ECO:0007669"/>
    <property type="project" value="TreeGrafter"/>
</dbReference>
<gene>
    <name evidence="18" type="ORF">MENT_LOCUS41507</name>
</gene>
<comment type="catalytic activity">
    <reaction evidence="11">
        <text>N(4)-(alpha-D-Man-(1-&gt;2)-alpha-D-Man-(1-&gt;2)-alpha-D-Man-(1-&gt;3)-[alpha-D-Man-(1-&gt;2)-alpha-D-Man-(1-&gt;3)-[alpha-D-Man-(1-&gt;2)-alpha-D-Man-(1-&gt;6)]-alpha-D-Man-(1-&gt;6)]-beta-D-Man-(1-&gt;4)-beta-D-GlcNAc-(1-&gt;4)-beta-D-GlcNAc)-L-asparaginyl-[protein] (N-glucan mannose isomer 9A1,2,3B1,2,3) + UDP-alpha-D-glucose = N(4)-(alpha-D-Glc-(1-&gt;3)-alpha-D-Man-(1-&gt;2)-alpha-D-Man-(1-&gt;2)-alpha-D-Man-(1-&gt;3)-[alpha-D-Man-(1-&gt;2)-alpha-D-Man-(1-&gt;3)-[alpha-D-Man-(1-&gt;2)-alpha-D-Man-(1-&gt;6)]-alpha-D-Man-(1-&gt;6)]-beta-D-Man-(1-&gt;4)-beta-D-GlcNAc-(1-&gt;4)-beta-D-GlcNAc)-L-asparaginyl-[protein] + UDP + H(+)</text>
        <dbReference type="Rhea" id="RHEA:61304"/>
        <dbReference type="Rhea" id="RHEA-COMP:14356"/>
        <dbReference type="Rhea" id="RHEA-COMP:14357"/>
        <dbReference type="ChEBI" id="CHEBI:15378"/>
        <dbReference type="ChEBI" id="CHEBI:58223"/>
        <dbReference type="ChEBI" id="CHEBI:58885"/>
        <dbReference type="ChEBI" id="CHEBI:59080"/>
        <dbReference type="ChEBI" id="CHEBI:139493"/>
    </reaction>
</comment>
<feature type="domain" description="UDP-glucose:glycoprotein glucosyltransferase thioredoxin-like" evidence="16">
    <location>
        <begin position="716"/>
        <end position="932"/>
    </location>
</feature>
<evidence type="ECO:0000256" key="6">
    <source>
        <dbReference type="ARBA" id="ARBA00022679"/>
    </source>
</evidence>
<feature type="domain" description="UGGT thioredoxin-like" evidence="13">
    <location>
        <begin position="47"/>
        <end position="238"/>
    </location>
</feature>
<dbReference type="GO" id="GO:0018279">
    <property type="term" value="P:protein N-linked glycosylation via asparagine"/>
    <property type="evidence" value="ECO:0007669"/>
    <property type="project" value="TreeGrafter"/>
</dbReference>
<evidence type="ECO:0000313" key="19">
    <source>
        <dbReference type="Proteomes" id="UP000580250"/>
    </source>
</evidence>
<feature type="compositionally biased region" description="Acidic residues" evidence="12">
    <location>
        <begin position="1233"/>
        <end position="1242"/>
    </location>
</feature>
<evidence type="ECO:0000259" key="15">
    <source>
        <dbReference type="Pfam" id="PF18402"/>
    </source>
</evidence>
<dbReference type="Proteomes" id="UP000580250">
    <property type="component" value="Unassembled WGS sequence"/>
</dbReference>
<evidence type="ECO:0000313" key="18">
    <source>
        <dbReference type="EMBL" id="CAD2188833.1"/>
    </source>
</evidence>
<dbReference type="InterPro" id="IPR040692">
    <property type="entry name" value="UGGT_TRXL_3"/>
</dbReference>
<evidence type="ECO:0000256" key="3">
    <source>
        <dbReference type="ARBA" id="ARBA00004922"/>
    </source>
</evidence>
<dbReference type="InterPro" id="IPR040497">
    <property type="entry name" value="Glyco_transf_24"/>
</dbReference>
<keyword evidence="5" id="KW-0328">Glycosyltransferase</keyword>
<dbReference type="FunFam" id="3.90.550.10:FF:000004">
    <property type="entry name" value="UDP-glucose glycoprotein glucosyltransferase 1"/>
    <property type="match status" value="1"/>
</dbReference>
<keyword evidence="6" id="KW-0808">Transferase</keyword>
<evidence type="ECO:0000256" key="4">
    <source>
        <dbReference type="ARBA" id="ARBA00006351"/>
    </source>
</evidence>
<evidence type="ECO:0000259" key="17">
    <source>
        <dbReference type="Pfam" id="PF18404"/>
    </source>
</evidence>
<feature type="domain" description="UGGT thioredoxin-like" evidence="14">
    <location>
        <begin position="287"/>
        <end position="418"/>
    </location>
</feature>
<comment type="subcellular location">
    <subcellularLocation>
        <location evidence="2">Endoplasmic reticulum lumen</location>
    </subcellularLocation>
</comment>
<dbReference type="GO" id="GO:0005788">
    <property type="term" value="C:endoplasmic reticulum lumen"/>
    <property type="evidence" value="ECO:0007669"/>
    <property type="project" value="UniProtKB-SubCell"/>
</dbReference>
<feature type="domain" description="UGGT thioredoxin-like" evidence="15">
    <location>
        <begin position="428"/>
        <end position="673"/>
    </location>
</feature>
<dbReference type="Pfam" id="PF06427">
    <property type="entry name" value="UDP-g_GGTase"/>
    <property type="match status" value="1"/>
</dbReference>
<evidence type="ECO:0000256" key="2">
    <source>
        <dbReference type="ARBA" id="ARBA00004319"/>
    </source>
</evidence>
<dbReference type="SUPFAM" id="SSF53448">
    <property type="entry name" value="Nucleotide-diphospho-sugar transferases"/>
    <property type="match status" value="1"/>
</dbReference>
<evidence type="ECO:0000256" key="9">
    <source>
        <dbReference type="ARBA" id="ARBA00023180"/>
    </source>
</evidence>
<accession>A0A6V7WPA4</accession>